<dbReference type="Gene3D" id="3.10.20.280">
    <property type="entry name" value="RnfH-like"/>
    <property type="match status" value="1"/>
</dbReference>
<dbReference type="Pfam" id="PF03658">
    <property type="entry name" value="Ub-RnfH"/>
    <property type="match status" value="1"/>
</dbReference>
<dbReference type="SUPFAM" id="SSF54285">
    <property type="entry name" value="MoaD/ThiS"/>
    <property type="match status" value="1"/>
</dbReference>
<dbReference type="InterPro" id="IPR016155">
    <property type="entry name" value="Mopterin_synth/thiamin_S_b"/>
</dbReference>
<accession>A0ABU1BU17</accession>
<reference evidence="3 4" key="1">
    <citation type="submission" date="2023-08" db="EMBL/GenBank/DDBJ databases">
        <title>Oxalobacteraceae gen .nov., isolated from river sludge outside the plant.</title>
        <authorList>
            <person name="Zhao S.Y."/>
        </authorList>
    </citation>
    <scope>NUCLEOTIDE SEQUENCE [LARGE SCALE GENOMIC DNA]</scope>
    <source>
        <strain evidence="3 4">R-40</strain>
    </source>
</reference>
<organism evidence="3 4">
    <name type="scientific">Keguizhuia sedimenti</name>
    <dbReference type="NCBI Taxonomy" id="3064264"/>
    <lineage>
        <taxon>Bacteria</taxon>
        <taxon>Pseudomonadati</taxon>
        <taxon>Pseudomonadota</taxon>
        <taxon>Betaproteobacteria</taxon>
        <taxon>Burkholderiales</taxon>
        <taxon>Oxalobacteraceae</taxon>
        <taxon>Keguizhuia</taxon>
    </lineage>
</organism>
<dbReference type="InterPro" id="IPR037021">
    <property type="entry name" value="RnfH_sf"/>
</dbReference>
<dbReference type="PANTHER" id="PTHR37483">
    <property type="entry name" value="UPF0125 PROTEIN RATB"/>
    <property type="match status" value="1"/>
</dbReference>
<sequence length="102" mass="11599">MRCMAINAGEMRIQICYALPDRQLLRDLTVAKGTTIGEAIRLSGITRELTDIDLTTCRVGIYGKVKSLEAQLREGDRIEIYRPLRADPKDARRRRAQKKPKA</sequence>
<comment type="similarity">
    <text evidence="1 2">Belongs to the UPF0125 (RnfH) family.</text>
</comment>
<evidence type="ECO:0000256" key="1">
    <source>
        <dbReference type="ARBA" id="ARBA00010645"/>
    </source>
</evidence>
<evidence type="ECO:0000256" key="2">
    <source>
        <dbReference type="HAMAP-Rule" id="MF_00460"/>
    </source>
</evidence>
<protein>
    <recommendedName>
        <fullName evidence="2">UPF0125 protein Q8A64_14110</fullName>
    </recommendedName>
</protein>
<dbReference type="Proteomes" id="UP001225596">
    <property type="component" value="Unassembled WGS sequence"/>
</dbReference>
<proteinExistence type="inferred from homology"/>
<dbReference type="EMBL" id="JAUYVH010000010">
    <property type="protein sequence ID" value="MDQ9171544.1"/>
    <property type="molecule type" value="Genomic_DNA"/>
</dbReference>
<evidence type="ECO:0000313" key="4">
    <source>
        <dbReference type="Proteomes" id="UP001225596"/>
    </source>
</evidence>
<dbReference type="InterPro" id="IPR005346">
    <property type="entry name" value="RnfH"/>
</dbReference>
<dbReference type="NCBIfam" id="NF002490">
    <property type="entry name" value="PRK01777.1"/>
    <property type="match status" value="1"/>
</dbReference>
<name>A0ABU1BU17_9BURK</name>
<keyword evidence="4" id="KW-1185">Reference proteome</keyword>
<evidence type="ECO:0000313" key="3">
    <source>
        <dbReference type="EMBL" id="MDQ9171544.1"/>
    </source>
</evidence>
<dbReference type="PANTHER" id="PTHR37483:SF1">
    <property type="entry name" value="UPF0125 PROTEIN RATB"/>
    <property type="match status" value="1"/>
</dbReference>
<dbReference type="HAMAP" id="MF_00460">
    <property type="entry name" value="UPF0125_RnfH"/>
    <property type="match status" value="1"/>
</dbReference>
<dbReference type="RefSeq" id="WP_338437479.1">
    <property type="nucleotide sequence ID" value="NZ_JAUYVH010000010.1"/>
</dbReference>
<comment type="caution">
    <text evidence="3">The sequence shown here is derived from an EMBL/GenBank/DDBJ whole genome shotgun (WGS) entry which is preliminary data.</text>
</comment>
<gene>
    <name evidence="3" type="ORF">Q8A64_14110</name>
</gene>